<proteinExistence type="inferred from homology"/>
<dbReference type="Gene3D" id="3.90.850.10">
    <property type="entry name" value="Fumarylacetoacetase-like, C-terminal domain"/>
    <property type="match status" value="1"/>
</dbReference>
<evidence type="ECO:0000256" key="1">
    <source>
        <dbReference type="ARBA" id="ARBA00010211"/>
    </source>
</evidence>
<evidence type="ECO:0000259" key="3">
    <source>
        <dbReference type="Pfam" id="PF01557"/>
    </source>
</evidence>
<evidence type="ECO:0000256" key="2">
    <source>
        <dbReference type="ARBA" id="ARBA00022723"/>
    </source>
</evidence>
<gene>
    <name evidence="4" type="ORF">F53441_7622</name>
</gene>
<dbReference type="PANTHER" id="PTHR11820">
    <property type="entry name" value="ACYLPYRUVASE"/>
    <property type="match status" value="1"/>
</dbReference>
<dbReference type="AlphaFoldDB" id="A0A8H4KD09"/>
<keyword evidence="5" id="KW-1185">Reference proteome</keyword>
<reference evidence="4" key="1">
    <citation type="submission" date="2020-01" db="EMBL/GenBank/DDBJ databases">
        <title>Identification and distribution of gene clusters putatively required for synthesis of sphingolipid metabolism inhibitors in phylogenetically diverse species of the filamentous fungus Fusarium.</title>
        <authorList>
            <person name="Kim H.-S."/>
            <person name="Busman M."/>
            <person name="Brown D.W."/>
            <person name="Divon H."/>
            <person name="Uhlig S."/>
            <person name="Proctor R.H."/>
        </authorList>
    </citation>
    <scope>NUCLEOTIDE SEQUENCE</scope>
    <source>
        <strain evidence="4">NRRL 53441</strain>
    </source>
</reference>
<evidence type="ECO:0000313" key="5">
    <source>
        <dbReference type="Proteomes" id="UP000605986"/>
    </source>
</evidence>
<evidence type="ECO:0000313" key="4">
    <source>
        <dbReference type="EMBL" id="KAF4448972.1"/>
    </source>
</evidence>
<dbReference type="EMBL" id="JAADJG010000309">
    <property type="protein sequence ID" value="KAF4448972.1"/>
    <property type="molecule type" value="Genomic_DNA"/>
</dbReference>
<dbReference type="InterPro" id="IPR011234">
    <property type="entry name" value="Fumarylacetoacetase-like_C"/>
</dbReference>
<dbReference type="Pfam" id="PF01557">
    <property type="entry name" value="FAA_hydrolase"/>
    <property type="match status" value="1"/>
</dbReference>
<comment type="caution">
    <text evidence="4">The sequence shown here is derived from an EMBL/GenBank/DDBJ whole genome shotgun (WGS) entry which is preliminary data.</text>
</comment>
<dbReference type="Proteomes" id="UP000605986">
    <property type="component" value="Unassembled WGS sequence"/>
</dbReference>
<dbReference type="SUPFAM" id="SSF56529">
    <property type="entry name" value="FAH"/>
    <property type="match status" value="1"/>
</dbReference>
<feature type="domain" description="Fumarylacetoacetase-like C-terminal" evidence="3">
    <location>
        <begin position="82"/>
        <end position="293"/>
    </location>
</feature>
<organism evidence="4 5">
    <name type="scientific">Fusarium austroafricanum</name>
    <dbReference type="NCBI Taxonomy" id="2364996"/>
    <lineage>
        <taxon>Eukaryota</taxon>
        <taxon>Fungi</taxon>
        <taxon>Dikarya</taxon>
        <taxon>Ascomycota</taxon>
        <taxon>Pezizomycotina</taxon>
        <taxon>Sordariomycetes</taxon>
        <taxon>Hypocreomycetidae</taxon>
        <taxon>Hypocreales</taxon>
        <taxon>Nectriaceae</taxon>
        <taxon>Fusarium</taxon>
        <taxon>Fusarium concolor species complex</taxon>
    </lineage>
</organism>
<name>A0A8H4KD09_9HYPO</name>
<accession>A0A8H4KD09</accession>
<dbReference type="InterPro" id="IPR036663">
    <property type="entry name" value="Fumarylacetoacetase_C_sf"/>
</dbReference>
<dbReference type="PANTHER" id="PTHR11820:SF100">
    <property type="entry name" value="FUMARYLACETOACETATE HYDROLASE FAMILY PROTEIN (AFU_ORTHOLOGUE AFUA_4G01490)"/>
    <property type="match status" value="1"/>
</dbReference>
<protein>
    <recommendedName>
        <fullName evidence="3">Fumarylacetoacetase-like C-terminal domain-containing protein</fullName>
    </recommendedName>
</protein>
<comment type="similarity">
    <text evidence="1">Belongs to the FAH family.</text>
</comment>
<dbReference type="GO" id="GO:0050163">
    <property type="term" value="F:oxaloacetate tautomerase activity"/>
    <property type="evidence" value="ECO:0007669"/>
    <property type="project" value="UniProtKB-ARBA"/>
</dbReference>
<sequence>MKVVWQRLVRFVATDGRILRGEPILPTPDFDLGETTEETGLKARVIEGDDIYDTTGVTRVTDEVVTVKTLLGPLASTDVPIIRCVGLNYATHIREAGRKVPPFPSIFFKPSTTIADHGANVIIPKLAQDDQADYEGELVVIIGKDAKNVKESEALDYVAAYTAGNDISSRKWQRDPNLAGGVPQWGFSKGFDTFAPLGPVLVSSTLVPSPEKLHLQTIIDKELRQDTGLDDLVFSIPNLIAHLSSGTTLQKGSIIMTGTPGGVGAGLKPPKYLLPGTNMEVKITEIGTLKNGVEFE</sequence>
<dbReference type="FunFam" id="3.90.850.10:FF:000002">
    <property type="entry name" value="2-hydroxyhepta-2,4-diene-1,7-dioate isomerase"/>
    <property type="match status" value="1"/>
</dbReference>
<dbReference type="GO" id="GO:0046872">
    <property type="term" value="F:metal ion binding"/>
    <property type="evidence" value="ECO:0007669"/>
    <property type="project" value="UniProtKB-KW"/>
</dbReference>
<dbReference type="GO" id="GO:0006107">
    <property type="term" value="P:oxaloacetate metabolic process"/>
    <property type="evidence" value="ECO:0007669"/>
    <property type="project" value="UniProtKB-ARBA"/>
</dbReference>
<keyword evidence="2" id="KW-0479">Metal-binding</keyword>
<dbReference type="OrthoDB" id="411064at2759"/>